<name>F6B831_DESCC</name>
<dbReference type="KEGG" id="dca:Desca_0586"/>
<dbReference type="Proteomes" id="UP000009226">
    <property type="component" value="Chromosome"/>
</dbReference>
<dbReference type="HOGENOM" id="CLU_065901_2_2_9"/>
<dbReference type="GO" id="GO:0046872">
    <property type="term" value="F:metal ion binding"/>
    <property type="evidence" value="ECO:0007669"/>
    <property type="project" value="UniProtKB-KW"/>
</dbReference>
<dbReference type="InterPro" id="IPR002762">
    <property type="entry name" value="CbiX-like"/>
</dbReference>
<evidence type="ECO:0000313" key="3">
    <source>
        <dbReference type="EMBL" id="AEF93476.1"/>
    </source>
</evidence>
<gene>
    <name evidence="3" type="ordered locus">Desca_0586</name>
</gene>
<dbReference type="SUPFAM" id="SSF53800">
    <property type="entry name" value="Chelatase"/>
    <property type="match status" value="1"/>
</dbReference>
<dbReference type="GO" id="GO:0016829">
    <property type="term" value="F:lyase activity"/>
    <property type="evidence" value="ECO:0007669"/>
    <property type="project" value="UniProtKB-KW"/>
</dbReference>
<reference evidence="3" key="1">
    <citation type="submission" date="2011-05" db="EMBL/GenBank/DDBJ databases">
        <title>Complete sequence of Desulfotomaculum carboxydivorans CO-1-SRB.</title>
        <authorList>
            <consortium name="US DOE Joint Genome Institute"/>
            <person name="Lucas S."/>
            <person name="Han J."/>
            <person name="Lapidus A."/>
            <person name="Cheng J.-F."/>
            <person name="Goodwin L."/>
            <person name="Pitluck S."/>
            <person name="Peters L."/>
            <person name="Mikhailova N."/>
            <person name="Lu M."/>
            <person name="Han C."/>
            <person name="Tapia R."/>
            <person name="Land M."/>
            <person name="Hauser L."/>
            <person name="Kyrpides N."/>
            <person name="Ivanova N."/>
            <person name="Pagani I."/>
            <person name="Stams A."/>
            <person name="Plugge C."/>
            <person name="Muyzer G."/>
            <person name="Kuever J."/>
            <person name="Parshina S."/>
            <person name="Ivanova A."/>
            <person name="Nazina T."/>
            <person name="Woyke T."/>
        </authorList>
    </citation>
    <scope>NUCLEOTIDE SEQUENCE [LARGE SCALE GENOMIC DNA]</scope>
    <source>
        <strain evidence="3">CO-1-SRB</strain>
    </source>
</reference>
<keyword evidence="1" id="KW-0479">Metal-binding</keyword>
<dbReference type="PANTHER" id="PTHR33542">
    <property type="entry name" value="SIROHYDROCHLORIN FERROCHELATASE, CHLOROPLASTIC"/>
    <property type="match status" value="1"/>
</dbReference>
<keyword evidence="2" id="KW-0456">Lyase</keyword>
<proteinExistence type="predicted"/>
<dbReference type="PANTHER" id="PTHR33542:SF3">
    <property type="entry name" value="SIROHYDROCHLORIN FERROCHELATASE, CHLOROPLASTIC"/>
    <property type="match status" value="1"/>
</dbReference>
<dbReference type="Gene3D" id="3.40.50.1400">
    <property type="match status" value="1"/>
</dbReference>
<evidence type="ECO:0000256" key="2">
    <source>
        <dbReference type="ARBA" id="ARBA00023239"/>
    </source>
</evidence>
<dbReference type="EMBL" id="CP002736">
    <property type="protein sequence ID" value="AEF93476.1"/>
    <property type="molecule type" value="Genomic_DNA"/>
</dbReference>
<evidence type="ECO:0000313" key="4">
    <source>
        <dbReference type="Proteomes" id="UP000009226"/>
    </source>
</evidence>
<protein>
    <submittedName>
        <fullName evidence="3">Cobalamin (Vitamin B12) biosynthesis CbiX protein</fullName>
    </submittedName>
</protein>
<dbReference type="RefSeq" id="WP_013809718.1">
    <property type="nucleotide sequence ID" value="NC_015565.1"/>
</dbReference>
<sequence length="125" mass="13678">MLEGVLLLGHGSRRPEANQEILQIAELVQARGGDAVYQTGFLQFGTPTLSGAVAKLARAGVRKITVVPLLLVVGTHIQDDLPRLIQEQKRLYPDITFFLAPHLGADPRIAEIVLDRMTQGCEIKI</sequence>
<dbReference type="CDD" id="cd03416">
    <property type="entry name" value="CbiX_SirB_N"/>
    <property type="match status" value="1"/>
</dbReference>
<accession>F6B831</accession>
<dbReference type="STRING" id="868595.Desca_0586"/>
<keyword evidence="4" id="KW-1185">Reference proteome</keyword>
<dbReference type="InterPro" id="IPR050963">
    <property type="entry name" value="Sirohydro_Cobaltochel/CbiX"/>
</dbReference>
<evidence type="ECO:0000256" key="1">
    <source>
        <dbReference type="ARBA" id="ARBA00022723"/>
    </source>
</evidence>
<dbReference type="Pfam" id="PF01903">
    <property type="entry name" value="CbiX"/>
    <property type="match status" value="1"/>
</dbReference>
<organism evidence="3 4">
    <name type="scientific">Desulfotomaculum nigrificans (strain DSM 14880 / VKM B-2319 / CO-1-SRB)</name>
    <name type="common">Desulfotomaculum carboxydivorans</name>
    <dbReference type="NCBI Taxonomy" id="868595"/>
    <lineage>
        <taxon>Bacteria</taxon>
        <taxon>Bacillati</taxon>
        <taxon>Bacillota</taxon>
        <taxon>Clostridia</taxon>
        <taxon>Eubacteriales</taxon>
        <taxon>Desulfotomaculaceae</taxon>
        <taxon>Desulfotomaculum</taxon>
    </lineage>
</organism>
<dbReference type="AlphaFoldDB" id="F6B831"/>
<dbReference type="eggNOG" id="COG2138">
    <property type="taxonomic scope" value="Bacteria"/>
</dbReference>